<gene>
    <name evidence="13" type="primary">Htr6-005</name>
</gene>
<dbReference type="CDD" id="cd00637">
    <property type="entry name" value="7tm_classA_rhodopsin-like"/>
    <property type="match status" value="1"/>
</dbReference>
<feature type="chain" id="PRO_5026064653" evidence="11">
    <location>
        <begin position="24"/>
        <end position="325"/>
    </location>
</feature>
<keyword evidence="3 10" id="KW-1133">Transmembrane helix</keyword>
<dbReference type="EMBL" id="LR785891">
    <property type="protein sequence ID" value="CAB3254816.1"/>
    <property type="molecule type" value="mRNA"/>
</dbReference>
<accession>A0A6F9DFM4</accession>
<dbReference type="PROSITE" id="PS50262">
    <property type="entry name" value="G_PROTEIN_RECEP_F1_2"/>
    <property type="match status" value="1"/>
</dbReference>
<dbReference type="GO" id="GO:0004930">
    <property type="term" value="F:G protein-coupled receptor activity"/>
    <property type="evidence" value="ECO:0007669"/>
    <property type="project" value="UniProtKB-KW"/>
</dbReference>
<dbReference type="InterPro" id="IPR050125">
    <property type="entry name" value="GPCR_opsins"/>
</dbReference>
<organism evidence="13">
    <name type="scientific">Phallusia mammillata</name>
    <dbReference type="NCBI Taxonomy" id="59560"/>
    <lineage>
        <taxon>Eukaryota</taxon>
        <taxon>Metazoa</taxon>
        <taxon>Chordata</taxon>
        <taxon>Tunicata</taxon>
        <taxon>Ascidiacea</taxon>
        <taxon>Phlebobranchia</taxon>
        <taxon>Ascidiidae</taxon>
        <taxon>Phallusia</taxon>
    </lineage>
</organism>
<reference evidence="13" key="1">
    <citation type="submission" date="2020-04" db="EMBL/GenBank/DDBJ databases">
        <authorList>
            <person name="Neveu A P."/>
        </authorList>
    </citation>
    <scope>NUCLEOTIDE SEQUENCE</scope>
    <source>
        <tissue evidence="13">Whole embryo</tissue>
    </source>
</reference>
<name>A0A6F9DFM4_9ASCI</name>
<evidence type="ECO:0000256" key="10">
    <source>
        <dbReference type="SAM" id="Phobius"/>
    </source>
</evidence>
<keyword evidence="7 8" id="KW-0807">Transducer</keyword>
<evidence type="ECO:0000256" key="4">
    <source>
        <dbReference type="ARBA" id="ARBA00023040"/>
    </source>
</evidence>
<dbReference type="PROSITE" id="PS00237">
    <property type="entry name" value="G_PROTEIN_RECEP_F1_1"/>
    <property type="match status" value="1"/>
</dbReference>
<evidence type="ECO:0000256" key="6">
    <source>
        <dbReference type="ARBA" id="ARBA00023170"/>
    </source>
</evidence>
<feature type="region of interest" description="Disordered" evidence="9">
    <location>
        <begin position="271"/>
        <end position="294"/>
    </location>
</feature>
<feature type="domain" description="G-protein coupled receptors family 1 profile" evidence="12">
    <location>
        <begin position="1"/>
        <end position="234"/>
    </location>
</feature>
<evidence type="ECO:0000256" key="1">
    <source>
        <dbReference type="ARBA" id="ARBA00004141"/>
    </source>
</evidence>
<keyword evidence="6 8" id="KW-0675">Receptor</keyword>
<protein>
    <submittedName>
        <fullName evidence="13">5-hydroxytryptamine receptor-like</fullName>
    </submittedName>
</protein>
<evidence type="ECO:0000256" key="11">
    <source>
        <dbReference type="SAM" id="SignalP"/>
    </source>
</evidence>
<dbReference type="SUPFAM" id="SSF81321">
    <property type="entry name" value="Family A G protein-coupled receptor-like"/>
    <property type="match status" value="1"/>
</dbReference>
<feature type="transmembrane region" description="Helical" evidence="10">
    <location>
        <begin position="123"/>
        <end position="146"/>
    </location>
</feature>
<feature type="transmembrane region" description="Helical" evidence="10">
    <location>
        <begin position="220"/>
        <end position="241"/>
    </location>
</feature>
<feature type="transmembrane region" description="Helical" evidence="10">
    <location>
        <begin position="81"/>
        <end position="103"/>
    </location>
</feature>
<comment type="subcellular location">
    <subcellularLocation>
        <location evidence="1">Membrane</location>
        <topology evidence="1">Multi-pass membrane protein</topology>
    </subcellularLocation>
</comment>
<evidence type="ECO:0000256" key="5">
    <source>
        <dbReference type="ARBA" id="ARBA00023136"/>
    </source>
</evidence>
<keyword evidence="2 8" id="KW-0812">Transmembrane</keyword>
<evidence type="ECO:0000256" key="7">
    <source>
        <dbReference type="ARBA" id="ARBA00023224"/>
    </source>
</evidence>
<dbReference type="AlphaFoldDB" id="A0A6F9DFM4"/>
<keyword evidence="4 8" id="KW-0297">G-protein coupled receptor</keyword>
<evidence type="ECO:0000256" key="8">
    <source>
        <dbReference type="RuleBase" id="RU000688"/>
    </source>
</evidence>
<feature type="transmembrane region" description="Helical" evidence="10">
    <location>
        <begin position="182"/>
        <end position="200"/>
    </location>
</feature>
<dbReference type="Gene3D" id="1.20.1070.10">
    <property type="entry name" value="Rhodopsin 7-helix transmembrane proteins"/>
    <property type="match status" value="1"/>
</dbReference>
<evidence type="ECO:0000256" key="2">
    <source>
        <dbReference type="ARBA" id="ARBA00022692"/>
    </source>
</evidence>
<evidence type="ECO:0000259" key="12">
    <source>
        <dbReference type="PROSITE" id="PS50262"/>
    </source>
</evidence>
<keyword evidence="5 10" id="KW-0472">Membrane</keyword>
<feature type="transmembrane region" description="Helical" evidence="10">
    <location>
        <begin position="39"/>
        <end position="60"/>
    </location>
</feature>
<dbReference type="PRINTS" id="PR00237">
    <property type="entry name" value="GPCRRHODOPSN"/>
</dbReference>
<comment type="similarity">
    <text evidence="8">Belongs to the G-protein coupled receptor 1 family.</text>
</comment>
<evidence type="ECO:0000256" key="3">
    <source>
        <dbReference type="ARBA" id="ARBA00022989"/>
    </source>
</evidence>
<keyword evidence="11" id="KW-0732">Signal</keyword>
<sequence>MFLVNLAFADLLVTGFAIPSVIAAVFQKGNIFTETSCQVVGFLVTVLCTVSLSNLFAIAANRYVAIVHHHQYPKVFSKTRIRLLVFATWFYAVLLTVPTVAGWSAVGYDRKMQVCTWSDEVSISYSIFAVFFAIFVPLCGLIVCYVKLYNTAREQGKWVRDISKTAGNMNQYQKSVQRDINLLKTLFITTVVFLVSWTPYGIMSIVFGPNSNPIADKVCGYLALTNSCMNFIIYGVTNPVYRQGYMAFLSRIVCCSGLKKRLIKSSENNSLGSTIRRRKGPLAAGNGLGNSNSMVPSIQETTRFTPVITRKHAEIESNLVAKAKE</sequence>
<dbReference type="SMART" id="SM01381">
    <property type="entry name" value="7TM_GPCR_Srsx"/>
    <property type="match status" value="1"/>
</dbReference>
<evidence type="ECO:0000313" key="13">
    <source>
        <dbReference type="EMBL" id="CAB3254816.1"/>
    </source>
</evidence>
<dbReference type="Pfam" id="PF00001">
    <property type="entry name" value="7tm_1"/>
    <property type="match status" value="1"/>
</dbReference>
<dbReference type="InterPro" id="IPR017452">
    <property type="entry name" value="GPCR_Rhodpsn_7TM"/>
</dbReference>
<dbReference type="GO" id="GO:0016020">
    <property type="term" value="C:membrane"/>
    <property type="evidence" value="ECO:0007669"/>
    <property type="project" value="UniProtKB-SubCell"/>
</dbReference>
<evidence type="ECO:0000256" key="9">
    <source>
        <dbReference type="SAM" id="MobiDB-lite"/>
    </source>
</evidence>
<proteinExistence type="evidence at transcript level"/>
<dbReference type="PANTHER" id="PTHR24240">
    <property type="entry name" value="OPSIN"/>
    <property type="match status" value="1"/>
</dbReference>
<feature type="signal peptide" evidence="11">
    <location>
        <begin position="1"/>
        <end position="23"/>
    </location>
</feature>
<dbReference type="InterPro" id="IPR000276">
    <property type="entry name" value="GPCR_Rhodpsn"/>
</dbReference>